<comment type="caution">
    <text evidence="2">The sequence shown here is derived from an EMBL/GenBank/DDBJ whole genome shotgun (WGS) entry which is preliminary data.</text>
</comment>
<evidence type="ECO:0000256" key="1">
    <source>
        <dbReference type="SAM" id="Phobius"/>
    </source>
</evidence>
<dbReference type="EMBL" id="JBHLWM010000008">
    <property type="protein sequence ID" value="MFC0242337.1"/>
    <property type="molecule type" value="Genomic_DNA"/>
</dbReference>
<accession>A0ABV6EVT7</accession>
<proteinExistence type="predicted"/>
<reference evidence="2 3" key="1">
    <citation type="submission" date="2024-09" db="EMBL/GenBank/DDBJ databases">
        <authorList>
            <person name="Sun Q."/>
            <person name="Mori K."/>
        </authorList>
    </citation>
    <scope>NUCLEOTIDE SEQUENCE [LARGE SCALE GENOMIC DNA]</scope>
    <source>
        <strain evidence="2 3">KCTC 23279</strain>
    </source>
</reference>
<keyword evidence="1" id="KW-1133">Transmembrane helix</keyword>
<organism evidence="2 3">
    <name type="scientific">Rhodopseudomonas telluris</name>
    <dbReference type="NCBI Taxonomy" id="644215"/>
    <lineage>
        <taxon>Bacteria</taxon>
        <taxon>Pseudomonadati</taxon>
        <taxon>Pseudomonadota</taxon>
        <taxon>Alphaproteobacteria</taxon>
        <taxon>Hyphomicrobiales</taxon>
        <taxon>Nitrobacteraceae</taxon>
        <taxon>Rhodopseudomonas</taxon>
    </lineage>
</organism>
<evidence type="ECO:0000313" key="3">
    <source>
        <dbReference type="Proteomes" id="UP001589775"/>
    </source>
</evidence>
<dbReference type="Proteomes" id="UP001589775">
    <property type="component" value="Unassembled WGS sequence"/>
</dbReference>
<keyword evidence="1" id="KW-0812">Transmembrane</keyword>
<feature type="transmembrane region" description="Helical" evidence="1">
    <location>
        <begin position="44"/>
        <end position="63"/>
    </location>
</feature>
<protein>
    <submittedName>
        <fullName evidence="2">Uncharacterized protein</fullName>
    </submittedName>
</protein>
<keyword evidence="1" id="KW-0472">Membrane</keyword>
<evidence type="ECO:0000313" key="2">
    <source>
        <dbReference type="EMBL" id="MFC0242337.1"/>
    </source>
</evidence>
<sequence>MSVFIAHDKDLKVSDMAIRGNKAGMQGTAAIAAPAIPAAPIGQAALQTLALITLALGGLLLLIRP</sequence>
<keyword evidence="3" id="KW-1185">Reference proteome</keyword>
<name>A0ABV6EVT7_9BRAD</name>
<dbReference type="RefSeq" id="WP_378390217.1">
    <property type="nucleotide sequence ID" value="NZ_JBHLWM010000008.1"/>
</dbReference>
<gene>
    <name evidence="2" type="ORF">ACFFJ6_17735</name>
</gene>